<sequence length="496" mass="54275">MILIKNTTIIDGTGKPPFKGDVLIKDDRISAIGTLVNQKADQVIDGLGLTVAPGFINTNTDSDHYLSLLTSPLQKDFLLQGITTIIGGLCGSSLAPLLYGSLKSIRKWTDINQVNINWQTLAQFKDSLHQLRLGVNFGTLVGHSTVRRDLIGEEIRDLTQGELDILKEALKLALKEGALGLSTGLGYTHSRVVPYSEIKSLLPVVAQYHGVYATHLRDEQENLLKSVEETILAAQESGVPTIISHFRPIIGFEDQFLQAIKLIEGSLSSANIYFDVNPFNVSVVPIYTLLPQWAQHNNLEAMSEIIDNSLHLPKIKQDFQRRISQLEDAVIVEAQGNPSLDNVSLKNFSENRGLALPEAVAELMNITRMKALIYYKNINSDLLSQVLLHQRALIGTNSASLDNDPSIIMLERSTQTFSRYIAAAESKNIPLEEIIKRITSVPAKIFGIGKRGVLREGWFADCAILKNKKVVGTIVNGVVAVSNGSLAAARGSGVPL</sequence>
<dbReference type="InterPro" id="IPR050378">
    <property type="entry name" value="Metallo-dep_Hydrolases_sf"/>
</dbReference>
<evidence type="ECO:0000313" key="1">
    <source>
        <dbReference type="EMBL" id="OHB04692.1"/>
    </source>
</evidence>
<dbReference type="PANTHER" id="PTHR11647:SF1">
    <property type="entry name" value="COLLAPSIN RESPONSE MEDIATOR PROTEIN"/>
    <property type="match status" value="1"/>
</dbReference>
<dbReference type="InterPro" id="IPR011059">
    <property type="entry name" value="Metal-dep_hydrolase_composite"/>
</dbReference>
<reference evidence="1 2" key="1">
    <citation type="journal article" date="2016" name="Nat. Commun.">
        <title>Thousands of microbial genomes shed light on interconnected biogeochemical processes in an aquifer system.</title>
        <authorList>
            <person name="Anantharaman K."/>
            <person name="Brown C.T."/>
            <person name="Hug L.A."/>
            <person name="Sharon I."/>
            <person name="Castelle C.J."/>
            <person name="Probst A.J."/>
            <person name="Thomas B.C."/>
            <person name="Singh A."/>
            <person name="Wilkins M.J."/>
            <person name="Karaoz U."/>
            <person name="Brodie E.L."/>
            <person name="Williams K.H."/>
            <person name="Hubbard S.S."/>
            <person name="Banfield J.F."/>
        </authorList>
    </citation>
    <scope>NUCLEOTIDE SEQUENCE [LARGE SCALE GENOMIC DNA]</scope>
</reference>
<dbReference type="InterPro" id="IPR032466">
    <property type="entry name" value="Metal_Hydrolase"/>
</dbReference>
<dbReference type="AlphaFoldDB" id="A0A1G2U6W3"/>
<evidence type="ECO:0008006" key="3">
    <source>
        <dbReference type="Google" id="ProtNLM"/>
    </source>
</evidence>
<dbReference type="EMBL" id="MHWF01000036">
    <property type="protein sequence ID" value="OHB04692.1"/>
    <property type="molecule type" value="Genomic_DNA"/>
</dbReference>
<accession>A0A1G2U6W3</accession>
<protein>
    <recommendedName>
        <fullName evidence="3">Amidohydrolase-related domain-containing protein</fullName>
    </recommendedName>
</protein>
<dbReference type="Gene3D" id="3.20.20.140">
    <property type="entry name" value="Metal-dependent hydrolases"/>
    <property type="match status" value="2"/>
</dbReference>
<comment type="caution">
    <text evidence="1">The sequence shown here is derived from an EMBL/GenBank/DDBJ whole genome shotgun (WGS) entry which is preliminary data.</text>
</comment>
<dbReference type="GO" id="GO:0016812">
    <property type="term" value="F:hydrolase activity, acting on carbon-nitrogen (but not peptide) bonds, in cyclic amides"/>
    <property type="evidence" value="ECO:0007669"/>
    <property type="project" value="TreeGrafter"/>
</dbReference>
<proteinExistence type="predicted"/>
<evidence type="ECO:0000313" key="2">
    <source>
        <dbReference type="Proteomes" id="UP000177722"/>
    </source>
</evidence>
<name>A0A1G2U6W3_9BACT</name>
<organism evidence="1 2">
    <name type="scientific">Candidatus Zambryskibacteria bacterium RIFCSPLOWO2_01_FULL_45_43</name>
    <dbReference type="NCBI Taxonomy" id="1802762"/>
    <lineage>
        <taxon>Bacteria</taxon>
        <taxon>Candidatus Zambryskiibacteriota</taxon>
    </lineage>
</organism>
<gene>
    <name evidence="1" type="ORF">A3B16_00855</name>
</gene>
<dbReference type="SUPFAM" id="SSF51556">
    <property type="entry name" value="Metallo-dependent hydrolases"/>
    <property type="match status" value="1"/>
</dbReference>
<dbReference type="PANTHER" id="PTHR11647">
    <property type="entry name" value="HYDRANTOINASE/DIHYDROPYRIMIDINASE FAMILY MEMBER"/>
    <property type="match status" value="1"/>
</dbReference>
<dbReference type="SUPFAM" id="SSF51338">
    <property type="entry name" value="Composite domain of metallo-dependent hydrolases"/>
    <property type="match status" value="1"/>
</dbReference>
<dbReference type="Proteomes" id="UP000177722">
    <property type="component" value="Unassembled WGS sequence"/>
</dbReference>
<dbReference type="Gene3D" id="2.30.40.10">
    <property type="entry name" value="Urease, subunit C, domain 1"/>
    <property type="match status" value="2"/>
</dbReference>
<dbReference type="GO" id="GO:0005829">
    <property type="term" value="C:cytosol"/>
    <property type="evidence" value="ECO:0007669"/>
    <property type="project" value="TreeGrafter"/>
</dbReference>